<feature type="domain" description="Peptidase M12A" evidence="18">
    <location>
        <begin position="96"/>
        <end position="306"/>
    </location>
</feature>
<dbReference type="SMART" id="SM00235">
    <property type="entry name" value="ZnMc"/>
    <property type="match status" value="1"/>
</dbReference>
<dbReference type="EMBL" id="JAWDGP010001773">
    <property type="protein sequence ID" value="KAK3788279.1"/>
    <property type="molecule type" value="Genomic_DNA"/>
</dbReference>
<dbReference type="GO" id="GO:0004222">
    <property type="term" value="F:metalloendopeptidase activity"/>
    <property type="evidence" value="ECO:0007669"/>
    <property type="project" value="UniProtKB-UniRule"/>
</dbReference>
<dbReference type="Gene3D" id="3.10.100.10">
    <property type="entry name" value="Mannose-Binding Protein A, subunit A"/>
    <property type="match status" value="2"/>
</dbReference>
<dbReference type="SUPFAM" id="SSF49854">
    <property type="entry name" value="Spermadhesin, CUB domain"/>
    <property type="match status" value="1"/>
</dbReference>
<dbReference type="PROSITE" id="PS50041">
    <property type="entry name" value="C_TYPE_LECTIN_2"/>
    <property type="match status" value="2"/>
</dbReference>
<keyword evidence="20" id="KW-1185">Reference proteome</keyword>
<dbReference type="InterPro" id="IPR006026">
    <property type="entry name" value="Peptidase_Metallo"/>
</dbReference>
<proteinExistence type="predicted"/>
<keyword evidence="8 12" id="KW-0482">Metalloprotease</keyword>
<dbReference type="Pfam" id="PF00431">
    <property type="entry name" value="CUB"/>
    <property type="match status" value="1"/>
</dbReference>
<evidence type="ECO:0000256" key="3">
    <source>
        <dbReference type="ARBA" id="ARBA00022670"/>
    </source>
</evidence>
<keyword evidence="5" id="KW-0732">Signal</keyword>
<evidence type="ECO:0000256" key="12">
    <source>
        <dbReference type="PROSITE-ProRule" id="PRU01211"/>
    </source>
</evidence>
<feature type="domain" description="Kringle" evidence="16">
    <location>
        <begin position="670"/>
        <end position="748"/>
    </location>
</feature>
<dbReference type="Gene3D" id="3.40.390.10">
    <property type="entry name" value="Collagenase (Catalytic Domain)"/>
    <property type="match status" value="1"/>
</dbReference>
<dbReference type="InterPro" id="IPR038178">
    <property type="entry name" value="Kringle_sf"/>
</dbReference>
<dbReference type="Pfam" id="PF01400">
    <property type="entry name" value="Astacin"/>
    <property type="match status" value="1"/>
</dbReference>
<feature type="binding site" evidence="12">
    <location>
        <position position="217"/>
    </location>
    <ligand>
        <name>Zn(2+)</name>
        <dbReference type="ChEBI" id="CHEBI:29105"/>
        <note>catalytic</note>
    </ligand>
</feature>
<keyword evidence="3 12" id="KW-0645">Protease</keyword>
<dbReference type="PRINTS" id="PR00480">
    <property type="entry name" value="ASTACIN"/>
</dbReference>
<dbReference type="PROSITE" id="PS01180">
    <property type="entry name" value="CUB"/>
    <property type="match status" value="1"/>
</dbReference>
<feature type="active site" evidence="12">
    <location>
        <position position="208"/>
    </location>
</feature>
<evidence type="ECO:0000256" key="5">
    <source>
        <dbReference type="ARBA" id="ARBA00022729"/>
    </source>
</evidence>
<dbReference type="InterPro" id="IPR018378">
    <property type="entry name" value="C-type_lectin_CS"/>
</dbReference>
<evidence type="ECO:0000259" key="18">
    <source>
        <dbReference type="PROSITE" id="PS51864"/>
    </source>
</evidence>
<feature type="domain" description="CUB" evidence="14">
    <location>
        <begin position="550"/>
        <end position="658"/>
    </location>
</feature>
<evidence type="ECO:0000256" key="13">
    <source>
        <dbReference type="RuleBase" id="RU361183"/>
    </source>
</evidence>
<dbReference type="SMART" id="SM00034">
    <property type="entry name" value="CLECT"/>
    <property type="match status" value="2"/>
</dbReference>
<dbReference type="PROSITE" id="PS50923">
    <property type="entry name" value="SUSHI"/>
    <property type="match status" value="1"/>
</dbReference>
<dbReference type="EC" id="3.4.24.-" evidence="13"/>
<evidence type="ECO:0000259" key="16">
    <source>
        <dbReference type="PROSITE" id="PS50070"/>
    </source>
</evidence>
<dbReference type="InterPro" id="IPR013806">
    <property type="entry name" value="Kringle-like"/>
</dbReference>
<dbReference type="GO" id="GO:0008270">
    <property type="term" value="F:zinc ion binding"/>
    <property type="evidence" value="ECO:0007669"/>
    <property type="project" value="UniProtKB-UniRule"/>
</dbReference>
<organism evidence="19 20">
    <name type="scientific">Elysia crispata</name>
    <name type="common">lettuce slug</name>
    <dbReference type="NCBI Taxonomy" id="231223"/>
    <lineage>
        <taxon>Eukaryota</taxon>
        <taxon>Metazoa</taxon>
        <taxon>Spiralia</taxon>
        <taxon>Lophotrochozoa</taxon>
        <taxon>Mollusca</taxon>
        <taxon>Gastropoda</taxon>
        <taxon>Heterobranchia</taxon>
        <taxon>Euthyneura</taxon>
        <taxon>Panpulmonata</taxon>
        <taxon>Sacoglossa</taxon>
        <taxon>Placobranchoidea</taxon>
        <taxon>Plakobranchidae</taxon>
        <taxon>Elysia</taxon>
    </lineage>
</organism>
<dbReference type="Pfam" id="PF00051">
    <property type="entry name" value="Kringle"/>
    <property type="match status" value="1"/>
</dbReference>
<evidence type="ECO:0000256" key="10">
    <source>
        <dbReference type="PROSITE-ProRule" id="PRU00121"/>
    </source>
</evidence>
<dbReference type="InterPro" id="IPR031569">
    <property type="entry name" value="ApeC"/>
</dbReference>
<reference evidence="19" key="1">
    <citation type="journal article" date="2023" name="G3 (Bethesda)">
        <title>A reference genome for the long-term kleptoplast-retaining sea slug Elysia crispata morphotype clarki.</title>
        <authorList>
            <person name="Eastman K.E."/>
            <person name="Pendleton A.L."/>
            <person name="Shaikh M.A."/>
            <person name="Suttiyut T."/>
            <person name="Ogas R."/>
            <person name="Tomko P."/>
            <person name="Gavelis G."/>
            <person name="Widhalm J.R."/>
            <person name="Wisecaver J.H."/>
        </authorList>
    </citation>
    <scope>NUCLEOTIDE SEQUENCE</scope>
    <source>
        <strain evidence="19">ECLA1</strain>
    </source>
</reference>
<dbReference type="CDD" id="cd00041">
    <property type="entry name" value="CUB"/>
    <property type="match status" value="1"/>
</dbReference>
<dbReference type="PROSITE" id="PS51864">
    <property type="entry name" value="ASTACIN"/>
    <property type="match status" value="1"/>
</dbReference>
<gene>
    <name evidence="19" type="ORF">RRG08_027013</name>
</gene>
<dbReference type="GO" id="GO:0006508">
    <property type="term" value="P:proteolysis"/>
    <property type="evidence" value="ECO:0007669"/>
    <property type="project" value="UniProtKB-KW"/>
</dbReference>
<evidence type="ECO:0000256" key="2">
    <source>
        <dbReference type="ARBA" id="ARBA00022572"/>
    </source>
</evidence>
<dbReference type="SMART" id="SM00130">
    <property type="entry name" value="KR"/>
    <property type="match status" value="1"/>
</dbReference>
<dbReference type="InterPro" id="IPR016187">
    <property type="entry name" value="CTDL_fold"/>
</dbReference>
<keyword evidence="9" id="KW-1015">Disulfide bond</keyword>
<evidence type="ECO:0000256" key="1">
    <source>
        <dbReference type="ARBA" id="ARBA00002657"/>
    </source>
</evidence>
<dbReference type="Gene3D" id="2.60.120.290">
    <property type="entry name" value="Spermadhesin, CUB domain"/>
    <property type="match status" value="1"/>
</dbReference>
<dbReference type="PANTHER" id="PTHR22803">
    <property type="entry name" value="MANNOSE, PHOSPHOLIPASE, LECTIN RECEPTOR RELATED"/>
    <property type="match status" value="1"/>
</dbReference>
<feature type="domain" description="Sushi" evidence="17">
    <location>
        <begin position="789"/>
        <end position="846"/>
    </location>
</feature>
<evidence type="ECO:0000256" key="6">
    <source>
        <dbReference type="ARBA" id="ARBA00022801"/>
    </source>
</evidence>
<evidence type="ECO:0000313" key="20">
    <source>
        <dbReference type="Proteomes" id="UP001283361"/>
    </source>
</evidence>
<evidence type="ECO:0000259" key="14">
    <source>
        <dbReference type="PROSITE" id="PS01180"/>
    </source>
</evidence>
<dbReference type="PROSITE" id="PS50070">
    <property type="entry name" value="KRINGLE_2"/>
    <property type="match status" value="1"/>
</dbReference>
<dbReference type="InterPro" id="IPR016186">
    <property type="entry name" value="C-type_lectin-like/link_sf"/>
</dbReference>
<feature type="domain" description="C-type lectin" evidence="15">
    <location>
        <begin position="1085"/>
        <end position="1194"/>
    </location>
</feature>
<dbReference type="SUPFAM" id="SSF57440">
    <property type="entry name" value="Kringle-like"/>
    <property type="match status" value="1"/>
</dbReference>
<dbReference type="InterPro" id="IPR001304">
    <property type="entry name" value="C-type_lectin-like"/>
</dbReference>
<accession>A0AAE1DZ34</accession>
<dbReference type="InterPro" id="IPR001506">
    <property type="entry name" value="Peptidase_M12A"/>
</dbReference>
<comment type="cofactor">
    <cofactor evidence="12 13">
        <name>Zn(2+)</name>
        <dbReference type="ChEBI" id="CHEBI:29105"/>
    </cofactor>
    <text evidence="12 13">Binds 1 zinc ion per subunit.</text>
</comment>
<dbReference type="InterPro" id="IPR003582">
    <property type="entry name" value="ShKT_dom"/>
</dbReference>
<evidence type="ECO:0000256" key="9">
    <source>
        <dbReference type="ARBA" id="ARBA00023157"/>
    </source>
</evidence>
<feature type="binding site" evidence="12">
    <location>
        <position position="211"/>
    </location>
    <ligand>
        <name>Zn(2+)</name>
        <dbReference type="ChEBI" id="CHEBI:29105"/>
        <note>catalytic</note>
    </ligand>
</feature>
<dbReference type="Pfam" id="PF16977">
    <property type="entry name" value="ApeC"/>
    <property type="match status" value="1"/>
</dbReference>
<dbReference type="InterPro" id="IPR035914">
    <property type="entry name" value="Sperma_CUB_dom_sf"/>
</dbReference>
<dbReference type="Pfam" id="PF00059">
    <property type="entry name" value="Lectin_C"/>
    <property type="match status" value="2"/>
</dbReference>
<evidence type="ECO:0000256" key="4">
    <source>
        <dbReference type="ARBA" id="ARBA00022723"/>
    </source>
</evidence>
<evidence type="ECO:0000256" key="7">
    <source>
        <dbReference type="ARBA" id="ARBA00022833"/>
    </source>
</evidence>
<comment type="function">
    <text evidence="1">Metalloprotease.</text>
</comment>
<dbReference type="InterPro" id="IPR050111">
    <property type="entry name" value="C-type_lectin/snaclec_domain"/>
</dbReference>
<evidence type="ECO:0000313" key="19">
    <source>
        <dbReference type="EMBL" id="KAK3788279.1"/>
    </source>
</evidence>
<dbReference type="SUPFAM" id="SSF55486">
    <property type="entry name" value="Metalloproteases ('zincins'), catalytic domain"/>
    <property type="match status" value="1"/>
</dbReference>
<dbReference type="SMART" id="SM00042">
    <property type="entry name" value="CUB"/>
    <property type="match status" value="1"/>
</dbReference>
<dbReference type="InterPro" id="IPR024079">
    <property type="entry name" value="MetalloPept_cat_dom_sf"/>
</dbReference>
<dbReference type="Proteomes" id="UP001283361">
    <property type="component" value="Unassembled WGS sequence"/>
</dbReference>
<feature type="domain" description="C-type lectin" evidence="15">
    <location>
        <begin position="856"/>
        <end position="958"/>
    </location>
</feature>
<evidence type="ECO:0000256" key="11">
    <source>
        <dbReference type="PROSITE-ProRule" id="PRU00302"/>
    </source>
</evidence>
<dbReference type="PROSITE" id="PS00615">
    <property type="entry name" value="C_TYPE_LECTIN_1"/>
    <property type="match status" value="2"/>
</dbReference>
<dbReference type="SUPFAM" id="SSF56436">
    <property type="entry name" value="C-type lectin-like"/>
    <property type="match status" value="2"/>
</dbReference>
<dbReference type="Gene3D" id="2.40.20.10">
    <property type="entry name" value="Plasminogen Kringle 4"/>
    <property type="match status" value="1"/>
</dbReference>
<dbReference type="AlphaFoldDB" id="A0AAE1DZ34"/>
<dbReference type="InterPro" id="IPR000001">
    <property type="entry name" value="Kringle"/>
</dbReference>
<evidence type="ECO:0000259" key="15">
    <source>
        <dbReference type="PROSITE" id="PS50041"/>
    </source>
</evidence>
<sequence length="1208" mass="135584">MIIATQLISGTLSETDATDEEGIIEQYILAREEAEYELEDFYATATHGDQPDLNSDAMESLRICRELLYEAGLPAKDVAELIEGDPGLEQVRSRTQTTVQKRTIEVKQSRRWSRGLVPYVFTNSTSKANQDEIIRSMRTYERFTCMRYIPWSEENGVTTNKKLGLDHESYLTFIKGGGCWSFQGNLRKPAGAGGQKISCCGGVTCIHEIGHAMGESHEHQSLNPDRDRIIRINFDGIKPKHHNSYTRHLGEHVKSFGYDLSSYMHYAPWSFRIAGKNTFSKLFPELPYKNSYYYLMREVSLEHNCQDECTDFHLTYENDGYLTLIDNKCACKCIPGLDPATGCTSVFKNDPEDIKFPGGQYAIPAHTTGCPDESFTLGSRTQVNEGGNYKRSPFNLGFEVSDNSVERKFCIKDSPADDVFWPGANFCLYRRGGKCPEGFNEGFVQYNDHPTETAPNTQSGELPDGIFGNDTRFEFCCTDTGFSGDELLLSSRKPFVLIKRRQKDCQRIRGNAEDDGIALVGGDHPMYQEDKKTKRFWTAYCNYKPAMFDCGEVIDLDGSNPEVTISSPTAPELECHWLIKAPHGERLKLDFTDFSIKGKPGRCIDDLEIRYMRPGQPGVKYCGPKWDKTIISINNTIHLRLSTYGDSSSRFTATVKLLKDADLCYSAKYRGMTYDGDVTFTRNFDHCLPWAKMSHCEMHPYKIDKFNTILQGNKCRNPDQATGFQPWCYIDAENCVRDYCDVCLIGKCYDRVENCADLKAAGQCVLNQCAKTCADQEPGPTVPKKASEVSCAAPGPAPDGAPVDVSKKSYAVGETIMYKFEYSDYTKLRYCLTSGQWSAMGTACSECPDEFSLNVANKKCYFFPNIKKSADDASEYCQAKKSVVAFPTSEEENVYLRSLTHNNIFLGVTDKDVEGTFMTPTGEPVKFTKWGGVEPNDYGKREDCTEMNKADTWNDLPCTGYLRHFICQTNMSPLKDCLDFSDKCAELFLSNPDMCGKFSTFAEEHCRYTCGFCGLHDSPTCKISILEEGNTTELTRGMSMTSSCDEGFIPLSGDAIRGCQQDGTLTGKPLECIRNCPTGWVINLENMYCYKKFQTRKIYSSAEADCAGYSGILTTASDAKEQAFVSSLKGSSRNIWLGLTDSVVEGTFIWADGSLLTYTNWNTVEPNDYGKDGEDCGHMIGNGKWNDDNCNKKRYEYICKVDVEAFSK</sequence>
<keyword evidence="4 12" id="KW-0479">Metal-binding</keyword>
<evidence type="ECO:0000256" key="8">
    <source>
        <dbReference type="ARBA" id="ARBA00023049"/>
    </source>
</evidence>
<dbReference type="SMART" id="SM00254">
    <property type="entry name" value="ShKT"/>
    <property type="match status" value="2"/>
</dbReference>
<comment type="caution">
    <text evidence="19">The sequence shown here is derived from an EMBL/GenBank/DDBJ whole genome shotgun (WGS) entry which is preliminary data.</text>
</comment>
<feature type="binding site" evidence="12">
    <location>
        <position position="207"/>
    </location>
    <ligand>
        <name>Zn(2+)</name>
        <dbReference type="ChEBI" id="CHEBI:29105"/>
        <note>catalytic</note>
    </ligand>
</feature>
<keyword evidence="11" id="KW-0768">Sushi</keyword>
<keyword evidence="6 12" id="KW-0378">Hydrolase</keyword>
<comment type="caution">
    <text evidence="10">Lacks conserved residue(s) required for the propagation of feature annotation.</text>
</comment>
<protein>
    <recommendedName>
        <fullName evidence="13">Metalloendopeptidase</fullName>
        <ecNumber evidence="13">3.4.24.-</ecNumber>
    </recommendedName>
</protein>
<name>A0AAE1DZ34_9GAST</name>
<keyword evidence="2 10" id="KW-0420">Kringle</keyword>
<keyword evidence="7 12" id="KW-0862">Zinc</keyword>
<evidence type="ECO:0000259" key="17">
    <source>
        <dbReference type="PROSITE" id="PS50923"/>
    </source>
</evidence>
<dbReference type="InterPro" id="IPR000436">
    <property type="entry name" value="Sushi_SCR_CCP_dom"/>
</dbReference>
<dbReference type="InterPro" id="IPR000859">
    <property type="entry name" value="CUB_dom"/>
</dbReference>